<organism evidence="1 2">
    <name type="scientific">Nicotiana tabacum</name>
    <name type="common">Common tobacco</name>
    <dbReference type="NCBI Taxonomy" id="4097"/>
    <lineage>
        <taxon>Eukaryota</taxon>
        <taxon>Viridiplantae</taxon>
        <taxon>Streptophyta</taxon>
        <taxon>Embryophyta</taxon>
        <taxon>Tracheophyta</taxon>
        <taxon>Spermatophyta</taxon>
        <taxon>Magnoliopsida</taxon>
        <taxon>eudicotyledons</taxon>
        <taxon>Gunneridae</taxon>
        <taxon>Pentapetalae</taxon>
        <taxon>asterids</taxon>
        <taxon>lamiids</taxon>
        <taxon>Solanales</taxon>
        <taxon>Solanaceae</taxon>
        <taxon>Nicotianoideae</taxon>
        <taxon>Nicotianeae</taxon>
        <taxon>Nicotiana</taxon>
    </lineage>
</organism>
<dbReference type="GeneID" id="107771535"/>
<dbReference type="OMA" id="PEMHIAS"/>
<proteinExistence type="predicted"/>
<sequence>MDCGFFYTNISLPQSLPFTVKNTLFSSIPFSPLNFRKSLVVVASGKSSSNNNNSSSSNCEFSGLSVPIVPRTEEGRFLSSIFQNDRKCFYAVVQKELAKLGYEKGEAFLRMNLNLGSNEAVLHRRIAELKRLECRNSVEDILYMLIVYKFSEIGVHLVPKLSKCMYNGRLEIWPCRDWELESIHSFEVLKMVREHLSTVIGWKEKSNVTENWTPTQVPKLQIHRVYASSILYGYFLKSASLRHHMELSLDHINSDLGVTTSSNLLVSGSWPLKQNSVPFGRLSGTRSTLVGPTSLVQGKKNEKLRSYVMNFDHEIMQMCAKLKCKEALNLIEKHCSALFGDESDEVVSTSLASLKRIVLEAVAFGSFLWDAEDYVRIFYQLEEN</sequence>
<dbReference type="RefSeq" id="XP_016446408.2">
    <property type="nucleotide sequence ID" value="XM_016590922.2"/>
</dbReference>
<dbReference type="RefSeq" id="XP_016446408.1">
    <property type="nucleotide sequence ID" value="XM_016590922.1"/>
</dbReference>
<reference evidence="2" key="2">
    <citation type="submission" date="2025-08" db="UniProtKB">
        <authorList>
            <consortium name="RefSeq"/>
        </authorList>
    </citation>
    <scope>IDENTIFICATION</scope>
    <source>
        <tissue evidence="2">Leaf</tissue>
    </source>
</reference>
<dbReference type="PaxDb" id="4097-A0A1S3Y2H2"/>
<dbReference type="Proteomes" id="UP000790787">
    <property type="component" value="Chromosome 17"/>
</dbReference>
<evidence type="ECO:0000313" key="1">
    <source>
        <dbReference type="Proteomes" id="UP000790787"/>
    </source>
</evidence>
<dbReference type="AlphaFoldDB" id="A0A1S3Y2H2"/>
<dbReference type="OrthoDB" id="25131at2759"/>
<accession>A0A1S3Y2H2</accession>
<dbReference type="InterPro" id="IPR008479">
    <property type="entry name" value="DUF760"/>
</dbReference>
<dbReference type="PANTHER" id="PTHR31808:SF14">
    <property type="match status" value="1"/>
</dbReference>
<dbReference type="KEGG" id="nta:107771535"/>
<name>A0A1S3Y2H2_TOBAC</name>
<reference evidence="1" key="1">
    <citation type="journal article" date="2014" name="Nat. Commun.">
        <title>The tobacco genome sequence and its comparison with those of tomato and potato.</title>
        <authorList>
            <person name="Sierro N."/>
            <person name="Battey J.N."/>
            <person name="Ouadi S."/>
            <person name="Bakaher N."/>
            <person name="Bovet L."/>
            <person name="Willig A."/>
            <person name="Goepfert S."/>
            <person name="Peitsch M.C."/>
            <person name="Ivanov N.V."/>
        </authorList>
    </citation>
    <scope>NUCLEOTIDE SEQUENCE [LARGE SCALE GENOMIC DNA]</scope>
</reference>
<evidence type="ECO:0000313" key="2">
    <source>
        <dbReference type="RefSeq" id="XP_016446408.2"/>
    </source>
</evidence>
<protein>
    <submittedName>
        <fullName evidence="2">UV-B-induced protein At3g17800, chloroplastic</fullName>
    </submittedName>
</protein>
<keyword evidence="1" id="KW-1185">Reference proteome</keyword>
<dbReference type="Pfam" id="PF05542">
    <property type="entry name" value="DUF760"/>
    <property type="match status" value="1"/>
</dbReference>
<gene>
    <name evidence="2" type="primary">LOC107771535</name>
</gene>
<dbReference type="InterPro" id="IPR038925">
    <property type="entry name" value="At3g17800-like"/>
</dbReference>
<dbReference type="PANTHER" id="PTHR31808">
    <property type="entry name" value="EXPRESSED PROTEIN"/>
    <property type="match status" value="1"/>
</dbReference>
<dbReference type="STRING" id="4097.A0A1S3Y2H2"/>